<dbReference type="Proteomes" id="UP000275408">
    <property type="component" value="Unassembled WGS sequence"/>
</dbReference>
<proteinExistence type="predicted"/>
<dbReference type="STRING" id="46731.A0A3M6UE27"/>
<organism evidence="1 2">
    <name type="scientific">Pocillopora damicornis</name>
    <name type="common">Cauliflower coral</name>
    <name type="synonym">Millepora damicornis</name>
    <dbReference type="NCBI Taxonomy" id="46731"/>
    <lineage>
        <taxon>Eukaryota</taxon>
        <taxon>Metazoa</taxon>
        <taxon>Cnidaria</taxon>
        <taxon>Anthozoa</taxon>
        <taxon>Hexacorallia</taxon>
        <taxon>Scleractinia</taxon>
        <taxon>Astrocoeniina</taxon>
        <taxon>Pocilloporidae</taxon>
        <taxon>Pocillopora</taxon>
    </lineage>
</organism>
<name>A0A3M6UE27_POCDA</name>
<dbReference type="AlphaFoldDB" id="A0A3M6UE27"/>
<gene>
    <name evidence="1" type="ORF">pdam_00012203</name>
</gene>
<comment type="caution">
    <text evidence="1">The sequence shown here is derived from an EMBL/GenBank/DDBJ whole genome shotgun (WGS) entry which is preliminary data.</text>
</comment>
<evidence type="ECO:0000313" key="1">
    <source>
        <dbReference type="EMBL" id="RMX51885.1"/>
    </source>
</evidence>
<accession>A0A3M6UE27</accession>
<reference evidence="1 2" key="1">
    <citation type="journal article" date="2018" name="Sci. Rep.">
        <title>Comparative analysis of the Pocillopora damicornis genome highlights role of immune system in coral evolution.</title>
        <authorList>
            <person name="Cunning R."/>
            <person name="Bay R.A."/>
            <person name="Gillette P."/>
            <person name="Baker A.C."/>
            <person name="Traylor-Knowles N."/>
        </authorList>
    </citation>
    <scope>NUCLEOTIDE SEQUENCE [LARGE SCALE GENOMIC DNA]</scope>
    <source>
        <strain evidence="1">RSMAS</strain>
        <tissue evidence="1">Whole animal</tissue>
    </source>
</reference>
<dbReference type="EMBL" id="RCHS01001707">
    <property type="protein sequence ID" value="RMX51885.1"/>
    <property type="molecule type" value="Genomic_DNA"/>
</dbReference>
<evidence type="ECO:0000313" key="2">
    <source>
        <dbReference type="Proteomes" id="UP000275408"/>
    </source>
</evidence>
<keyword evidence="2" id="KW-1185">Reference proteome</keyword>
<sequence>MKDFSLFDKALKLNWVKRLCFNSDAPWQYIPKSLLADVGGTELFKCNYDYNLLDLDNHLPAFYKEIIFYWQDIATATPRNKSEVLPQPIWNNRFLTVNKKMVFFPHWYQAGIKQISDLFDSCEGHFLPFNSFCNKFNPIWNNRFLTVNKEMVFFPHWFQAGIKQISDLINSFEGHFLPFNSFCNKFNLKCNFLQYYSILSSIPQNWKKVLQEGSKNPVTPSTSICSPSCKTIYSTLFNLEDLPPPTSVKKLLASGVEKSDPTKIYLLPFKATREIKLTMFQYKIIHRILPTNSLLRKMKKVASPSGPFCPSEYQTLFQEWYSISSNTKLVLSELEIMFGIIRCHT</sequence>
<protein>
    <submittedName>
        <fullName evidence="1">Uncharacterized protein</fullName>
    </submittedName>
</protein>